<evidence type="ECO:0000313" key="2">
    <source>
        <dbReference type="Proteomes" id="UP001264519"/>
    </source>
</evidence>
<sequence length="107" mass="11526">MAVDANRLWERLREQPADQALAIADLFALGCLLRLQGHYKAGNTAVETALKLVRGSGNASYCDALYAALPGNEALFAHQVNAHLEINHLVRAQAEQNADLPSAECEG</sequence>
<dbReference type="EMBL" id="JARWAK010000014">
    <property type="protein sequence ID" value="MDR5868115.1"/>
    <property type="molecule type" value="Genomic_DNA"/>
</dbReference>
<dbReference type="RefSeq" id="WP_309653691.1">
    <property type="nucleotide sequence ID" value="NZ_JARWAK010000014.1"/>
</dbReference>
<comment type="caution">
    <text evidence="1">The sequence shown here is derived from an EMBL/GenBank/DDBJ whole genome shotgun (WGS) entry which is preliminary data.</text>
</comment>
<reference evidence="1 2" key="1">
    <citation type="submission" date="2023-04" db="EMBL/GenBank/DDBJ databases">
        <title>A long-awaited taxogenomic arrangement of the family Halomonadaceae.</title>
        <authorList>
            <person name="De La Haba R."/>
            <person name="Chuvochina M."/>
            <person name="Wittouck S."/>
            <person name="Arahal D.R."/>
            <person name="Sanchez-Porro C."/>
            <person name="Hugenholtz P."/>
            <person name="Ventosa A."/>
        </authorList>
    </citation>
    <scope>NUCLEOTIDE SEQUENCE [LARGE SCALE GENOMIC DNA]</scope>
    <source>
        <strain evidence="1 2">DSM 23530</strain>
    </source>
</reference>
<gene>
    <name evidence="1" type="ORF">QC818_15090</name>
</gene>
<organism evidence="1 2">
    <name type="scientific">Halomonas koreensis</name>
    <dbReference type="NCBI Taxonomy" id="245385"/>
    <lineage>
        <taxon>Bacteria</taxon>
        <taxon>Pseudomonadati</taxon>
        <taxon>Pseudomonadota</taxon>
        <taxon>Gammaproteobacteria</taxon>
        <taxon>Oceanospirillales</taxon>
        <taxon>Halomonadaceae</taxon>
        <taxon>Halomonas</taxon>
    </lineage>
</organism>
<dbReference type="Proteomes" id="UP001264519">
    <property type="component" value="Unassembled WGS sequence"/>
</dbReference>
<accession>A0ABU1G5D4</accession>
<name>A0ABU1G5D4_9GAMM</name>
<protein>
    <submittedName>
        <fullName evidence="1">Uncharacterized protein</fullName>
    </submittedName>
</protein>
<proteinExistence type="predicted"/>
<keyword evidence="2" id="KW-1185">Reference proteome</keyword>
<evidence type="ECO:0000313" key="1">
    <source>
        <dbReference type="EMBL" id="MDR5868115.1"/>
    </source>
</evidence>